<dbReference type="InterPro" id="IPR057365">
    <property type="entry name" value="URGCP"/>
</dbReference>
<evidence type="ECO:0000313" key="3">
    <source>
        <dbReference type="EMBL" id="KAK2843797.1"/>
    </source>
</evidence>
<dbReference type="InterPro" id="IPR030383">
    <property type="entry name" value="G_VLIG_dom"/>
</dbReference>
<dbReference type="EMBL" id="JAVHJS010000011">
    <property type="protein sequence ID" value="KAK2843797.1"/>
    <property type="molecule type" value="Genomic_DNA"/>
</dbReference>
<dbReference type="Proteomes" id="UP001187315">
    <property type="component" value="Unassembled WGS sequence"/>
</dbReference>
<proteinExistence type="predicted"/>
<organism evidence="3 4">
    <name type="scientific">Tachysurus vachellii</name>
    <name type="common">Darkbarbel catfish</name>
    <name type="synonym">Pelteobagrus vachellii</name>
    <dbReference type="NCBI Taxonomy" id="175792"/>
    <lineage>
        <taxon>Eukaryota</taxon>
        <taxon>Metazoa</taxon>
        <taxon>Chordata</taxon>
        <taxon>Craniata</taxon>
        <taxon>Vertebrata</taxon>
        <taxon>Euteleostomi</taxon>
        <taxon>Actinopterygii</taxon>
        <taxon>Neopterygii</taxon>
        <taxon>Teleostei</taxon>
        <taxon>Ostariophysi</taxon>
        <taxon>Siluriformes</taxon>
        <taxon>Bagridae</taxon>
        <taxon>Tachysurus</taxon>
    </lineage>
</organism>
<gene>
    <name evidence="3" type="ORF">Q7C36_012012</name>
</gene>
<keyword evidence="4" id="KW-1185">Reference proteome</keyword>
<reference evidence="3" key="1">
    <citation type="submission" date="2023-08" db="EMBL/GenBank/DDBJ databases">
        <title>Pelteobagrus vachellii genome.</title>
        <authorList>
            <person name="Liu H."/>
        </authorList>
    </citation>
    <scope>NUCLEOTIDE SEQUENCE</scope>
    <source>
        <strain evidence="3">PRFRI_2022a</strain>
        <tissue evidence="3">Muscle</tissue>
    </source>
</reference>
<dbReference type="Pfam" id="PF25496">
    <property type="entry name" value="URGCP"/>
    <property type="match status" value="1"/>
</dbReference>
<evidence type="ECO:0000259" key="1">
    <source>
        <dbReference type="Pfam" id="PF25496"/>
    </source>
</evidence>
<protein>
    <submittedName>
        <fullName evidence="3">Uncharacterized protein</fullName>
    </submittedName>
</protein>
<feature type="domain" description="Up-regulator of cell proliferation-like" evidence="1">
    <location>
        <begin position="1"/>
        <end position="184"/>
    </location>
</feature>
<dbReference type="InterPro" id="IPR052986">
    <property type="entry name" value="VLIG_GTPase"/>
</dbReference>
<feature type="domain" description="VLIG-type G" evidence="2">
    <location>
        <begin position="214"/>
        <end position="378"/>
    </location>
</feature>
<comment type="caution">
    <text evidence="3">The sequence shown here is derived from an EMBL/GenBank/DDBJ whole genome shotgun (WGS) entry which is preliminary data.</text>
</comment>
<dbReference type="PANTHER" id="PTHR14819:SF9">
    <property type="entry name" value="UP-REGULATOR OF CELL PROLIFERATION-LIKE"/>
    <property type="match status" value="1"/>
</dbReference>
<evidence type="ECO:0000313" key="4">
    <source>
        <dbReference type="Proteomes" id="UP001187315"/>
    </source>
</evidence>
<name>A0AA88SPQ8_TACVA</name>
<dbReference type="PANTHER" id="PTHR14819">
    <property type="entry name" value="GTP-BINDING"/>
    <property type="match status" value="1"/>
</dbReference>
<accession>A0AA88SPQ8</accession>
<evidence type="ECO:0000259" key="2">
    <source>
        <dbReference type="Pfam" id="PF25683"/>
    </source>
</evidence>
<dbReference type="AlphaFoldDB" id="A0AA88SPQ8"/>
<sequence length="400" mass="45237">MIGGSAPRVISNGMVEICWSLPCGNKTIDVFPEPVVFANLRGDVCTFETQFSFLSQVSTAVFVFLDSVDENEQRLFASLQEMKSKCFLEVNTTGNMSEKMKSSIKAAVDTLQLERDHVIQKSKTMNFATFSKMISSSITKVLGEHHRACEIEAMKTVAQNLGLRIDENDSTACVSAKKTAKEIMKCIGVRPIVEYKKSHLPLQGENWKRLAQIEKEQCRLQHSGELSLEEYKVQLQNEKEEIRKKQSNHKITKTMDILIKALSTSDDIERVFFLRWLGLKLDMRSRKHMTELRHKYRECEQKKDRDAVAQLDQELIDASLGMEHYLRELGQIYEAASFGSHKISDKISNLATLAAKLLLAGFPLEILDGDASNIAEKWREGSVPKESTKLYSALSQTSSD</sequence>
<dbReference type="Pfam" id="PF25683">
    <property type="entry name" value="URGCP_GTPase"/>
    <property type="match status" value="1"/>
</dbReference>